<protein>
    <submittedName>
        <fullName evidence="1">Uncharacterized protein</fullName>
    </submittedName>
</protein>
<dbReference type="InParanoid" id="F6HXJ5"/>
<keyword evidence="2" id="KW-1185">Reference proteome</keyword>
<dbReference type="AlphaFoldDB" id="F6HXJ5"/>
<dbReference type="PaxDb" id="29760-VIT_09s0002g07980.t01"/>
<evidence type="ECO:0000313" key="1">
    <source>
        <dbReference type="EMBL" id="CCB59665.1"/>
    </source>
</evidence>
<dbReference type="eggNOG" id="KOG1855">
    <property type="taxonomic scope" value="Eukaryota"/>
</dbReference>
<dbReference type="STRING" id="29760.F6HXJ5"/>
<gene>
    <name evidence="1" type="ordered locus">VIT_09s0002g07980</name>
</gene>
<evidence type="ECO:0000313" key="2">
    <source>
        <dbReference type="Proteomes" id="UP000009183"/>
    </source>
</evidence>
<dbReference type="HOGENOM" id="CLU_2799229_0_0_1"/>
<dbReference type="EMBL" id="FN596494">
    <property type="protein sequence ID" value="CCB59665.1"/>
    <property type="molecule type" value="Genomic_DNA"/>
</dbReference>
<name>F6HXJ5_VITVI</name>
<proteinExistence type="predicted"/>
<dbReference type="ExpressionAtlas" id="F6HXJ5">
    <property type="expression patterns" value="baseline and differential"/>
</dbReference>
<sequence length="68" mass="7631">MEELQSRIVVAENLPEDHCHQNLMKIFSTVGSVETIRTYEWLDNLTSDKSDGGEYLVQSADMSKILGG</sequence>
<organism evidence="1 2">
    <name type="scientific">Vitis vinifera</name>
    <name type="common">Grape</name>
    <dbReference type="NCBI Taxonomy" id="29760"/>
    <lineage>
        <taxon>Eukaryota</taxon>
        <taxon>Viridiplantae</taxon>
        <taxon>Streptophyta</taxon>
        <taxon>Embryophyta</taxon>
        <taxon>Tracheophyta</taxon>
        <taxon>Spermatophyta</taxon>
        <taxon>Magnoliopsida</taxon>
        <taxon>eudicotyledons</taxon>
        <taxon>Gunneridae</taxon>
        <taxon>Pentapetalae</taxon>
        <taxon>rosids</taxon>
        <taxon>Vitales</taxon>
        <taxon>Vitaceae</taxon>
        <taxon>Viteae</taxon>
        <taxon>Vitis</taxon>
    </lineage>
</organism>
<reference evidence="2" key="1">
    <citation type="journal article" date="2007" name="Nature">
        <title>The grapevine genome sequence suggests ancestral hexaploidization in major angiosperm phyla.</title>
        <authorList>
            <consortium name="The French-Italian Public Consortium for Grapevine Genome Characterization."/>
            <person name="Jaillon O."/>
            <person name="Aury J.-M."/>
            <person name="Noel B."/>
            <person name="Policriti A."/>
            <person name="Clepet C."/>
            <person name="Casagrande A."/>
            <person name="Choisne N."/>
            <person name="Aubourg S."/>
            <person name="Vitulo N."/>
            <person name="Jubin C."/>
            <person name="Vezzi A."/>
            <person name="Legeai F."/>
            <person name="Hugueney P."/>
            <person name="Dasilva C."/>
            <person name="Horner D."/>
            <person name="Mica E."/>
            <person name="Jublot D."/>
            <person name="Poulain J."/>
            <person name="Bruyere C."/>
            <person name="Billault A."/>
            <person name="Segurens B."/>
            <person name="Gouyvenoux M."/>
            <person name="Ugarte E."/>
            <person name="Cattonaro F."/>
            <person name="Anthouard V."/>
            <person name="Vico V."/>
            <person name="Del Fabbro C."/>
            <person name="Alaux M."/>
            <person name="Di Gaspero G."/>
            <person name="Dumas V."/>
            <person name="Felice N."/>
            <person name="Paillard S."/>
            <person name="Juman I."/>
            <person name="Moroldo M."/>
            <person name="Scalabrin S."/>
            <person name="Canaguier A."/>
            <person name="Le Clainche I."/>
            <person name="Malacrida G."/>
            <person name="Durand E."/>
            <person name="Pesole G."/>
            <person name="Laucou V."/>
            <person name="Chatelet P."/>
            <person name="Merdinoglu D."/>
            <person name="Delledonne M."/>
            <person name="Pezzotti M."/>
            <person name="Lecharny A."/>
            <person name="Scarpelli C."/>
            <person name="Artiguenave F."/>
            <person name="Pe M.E."/>
            <person name="Valle G."/>
            <person name="Morgante M."/>
            <person name="Caboche M."/>
            <person name="Adam-Blondon A.-F."/>
            <person name="Weissenbach J."/>
            <person name="Quetier F."/>
            <person name="Wincker P."/>
        </authorList>
    </citation>
    <scope>NUCLEOTIDE SEQUENCE [LARGE SCALE GENOMIC DNA]</scope>
    <source>
        <strain evidence="2">cv. Pinot noir / PN40024</strain>
    </source>
</reference>
<dbReference type="Proteomes" id="UP000009183">
    <property type="component" value="Chromosome 9"/>
</dbReference>
<accession>F6HXJ5</accession>
<dbReference type="OrthoDB" id="435402at2759"/>